<accession>A0ABS2N1W1</accession>
<dbReference type="Gene3D" id="1.10.287.540">
    <property type="entry name" value="Helix hairpin bin"/>
    <property type="match status" value="1"/>
</dbReference>
<feature type="region of interest" description="Disordered" evidence="3">
    <location>
        <begin position="55"/>
        <end position="79"/>
    </location>
</feature>
<organism evidence="4 5">
    <name type="scientific">Aquibacillus albus</name>
    <dbReference type="NCBI Taxonomy" id="1168171"/>
    <lineage>
        <taxon>Bacteria</taxon>
        <taxon>Bacillati</taxon>
        <taxon>Bacillota</taxon>
        <taxon>Bacilli</taxon>
        <taxon>Bacillales</taxon>
        <taxon>Bacillaceae</taxon>
        <taxon>Aquibacillus</taxon>
    </lineage>
</organism>
<dbReference type="SUPFAM" id="SSF158221">
    <property type="entry name" value="YnzC-like"/>
    <property type="match status" value="1"/>
</dbReference>
<name>A0ABS2N1W1_9BACI</name>
<keyword evidence="1 2" id="KW-0963">Cytoplasm</keyword>
<feature type="compositionally biased region" description="Basic and acidic residues" evidence="3">
    <location>
        <begin position="57"/>
        <end position="67"/>
    </location>
</feature>
<proteinExistence type="inferred from homology"/>
<dbReference type="Proteomes" id="UP001296943">
    <property type="component" value="Unassembled WGS sequence"/>
</dbReference>
<dbReference type="RefSeq" id="WP_204500284.1">
    <property type="nucleotide sequence ID" value="NZ_JAFBDR010000014.1"/>
</dbReference>
<dbReference type="InterPro" id="IPR009242">
    <property type="entry name" value="DUF896"/>
</dbReference>
<reference evidence="4 5" key="1">
    <citation type="submission" date="2021-01" db="EMBL/GenBank/DDBJ databases">
        <title>Genomic Encyclopedia of Type Strains, Phase IV (KMG-IV): sequencing the most valuable type-strain genomes for metagenomic binning, comparative biology and taxonomic classification.</title>
        <authorList>
            <person name="Goeker M."/>
        </authorList>
    </citation>
    <scope>NUCLEOTIDE SEQUENCE [LARGE SCALE GENOMIC DNA]</scope>
    <source>
        <strain evidence="4 5">DSM 23711</strain>
    </source>
</reference>
<sequence>MLSKEKINRINFLARKAKDEGLSSEEKEEQRKLREEYLKNVRKSFKNQFKGMTVIDPEGKDVTPDKVKKLKNEKKDKYH</sequence>
<gene>
    <name evidence="4" type="ORF">JOC48_002625</name>
</gene>
<comment type="subcellular location">
    <subcellularLocation>
        <location evidence="2">Cytoplasm</location>
    </subcellularLocation>
</comment>
<evidence type="ECO:0000313" key="4">
    <source>
        <dbReference type="EMBL" id="MBM7572122.1"/>
    </source>
</evidence>
<dbReference type="PANTHER" id="PTHR37300">
    <property type="entry name" value="UPF0291 PROTEIN CBO2609/CLC_2481"/>
    <property type="match status" value="1"/>
</dbReference>
<dbReference type="Pfam" id="PF05979">
    <property type="entry name" value="DUF896"/>
    <property type="match status" value="1"/>
</dbReference>
<evidence type="ECO:0000256" key="1">
    <source>
        <dbReference type="ARBA" id="ARBA00022490"/>
    </source>
</evidence>
<comment type="caution">
    <text evidence="4">The sequence shown here is derived from an EMBL/GenBank/DDBJ whole genome shotgun (WGS) entry which is preliminary data.</text>
</comment>
<evidence type="ECO:0000256" key="2">
    <source>
        <dbReference type="HAMAP-Rule" id="MF_01103"/>
    </source>
</evidence>
<evidence type="ECO:0000313" key="5">
    <source>
        <dbReference type="Proteomes" id="UP001296943"/>
    </source>
</evidence>
<comment type="similarity">
    <text evidence="2">Belongs to the UPF0291 family.</text>
</comment>
<dbReference type="PANTHER" id="PTHR37300:SF1">
    <property type="entry name" value="UPF0291 PROTEIN YNZC"/>
    <property type="match status" value="1"/>
</dbReference>
<dbReference type="EMBL" id="JAFBDR010000014">
    <property type="protein sequence ID" value="MBM7572122.1"/>
    <property type="molecule type" value="Genomic_DNA"/>
</dbReference>
<protein>
    <recommendedName>
        <fullName evidence="2">UPF0291 protein JOC48_002625</fullName>
    </recommendedName>
</protein>
<keyword evidence="5" id="KW-1185">Reference proteome</keyword>
<dbReference type="HAMAP" id="MF_01103">
    <property type="entry name" value="UPF0291"/>
    <property type="match status" value="1"/>
</dbReference>
<evidence type="ECO:0000256" key="3">
    <source>
        <dbReference type="SAM" id="MobiDB-lite"/>
    </source>
</evidence>